<dbReference type="PaxDb" id="4113-PGSC0003DMT400087098"/>
<dbReference type="Proteomes" id="UP000011115">
    <property type="component" value="Unassembled WGS sequence"/>
</dbReference>
<dbReference type="InParanoid" id="M1DD58"/>
<keyword evidence="3" id="KW-1185">Reference proteome</keyword>
<name>M1DD58_SOLTU</name>
<dbReference type="HOGENOM" id="CLU_2546996_0_0_1"/>
<dbReference type="Gramene" id="PGSC0003DMT400087098">
    <property type="protein sequence ID" value="PGSC0003DMT400087098"/>
    <property type="gene ID" value="PGSC0003DMG400036669"/>
</dbReference>
<reference evidence="3" key="1">
    <citation type="journal article" date="2011" name="Nature">
        <title>Genome sequence and analysis of the tuber crop potato.</title>
        <authorList>
            <consortium name="The Potato Genome Sequencing Consortium"/>
        </authorList>
    </citation>
    <scope>NUCLEOTIDE SEQUENCE [LARGE SCALE GENOMIC DNA]</scope>
    <source>
        <strain evidence="3">cv. DM1-3 516 R44</strain>
    </source>
</reference>
<feature type="region of interest" description="Disordered" evidence="1">
    <location>
        <begin position="22"/>
        <end position="83"/>
    </location>
</feature>
<sequence length="83" mass="9391">MLHGLEYTAPASGELFEVNRLPLNPLTTSGELPESKSSKRKHKDGESDEELSADLSKEERRQDKKARKASRRKAREEEALAQQ</sequence>
<accession>M1DD58</accession>
<evidence type="ECO:0000313" key="3">
    <source>
        <dbReference type="Proteomes" id="UP000011115"/>
    </source>
</evidence>
<reference evidence="2" key="2">
    <citation type="submission" date="2015-06" db="UniProtKB">
        <authorList>
            <consortium name="EnsemblPlants"/>
        </authorList>
    </citation>
    <scope>IDENTIFICATION</scope>
    <source>
        <strain evidence="2">DM1-3 516 R44</strain>
    </source>
</reference>
<feature type="compositionally biased region" description="Basic residues" evidence="1">
    <location>
        <begin position="63"/>
        <end position="73"/>
    </location>
</feature>
<proteinExistence type="predicted"/>
<evidence type="ECO:0000256" key="1">
    <source>
        <dbReference type="SAM" id="MobiDB-lite"/>
    </source>
</evidence>
<dbReference type="AlphaFoldDB" id="M1DD58"/>
<protein>
    <submittedName>
        <fullName evidence="2">Uncharacterized protein</fullName>
    </submittedName>
</protein>
<organism evidence="2 3">
    <name type="scientific">Solanum tuberosum</name>
    <name type="common">Potato</name>
    <dbReference type="NCBI Taxonomy" id="4113"/>
    <lineage>
        <taxon>Eukaryota</taxon>
        <taxon>Viridiplantae</taxon>
        <taxon>Streptophyta</taxon>
        <taxon>Embryophyta</taxon>
        <taxon>Tracheophyta</taxon>
        <taxon>Spermatophyta</taxon>
        <taxon>Magnoliopsida</taxon>
        <taxon>eudicotyledons</taxon>
        <taxon>Gunneridae</taxon>
        <taxon>Pentapetalae</taxon>
        <taxon>asterids</taxon>
        <taxon>lamiids</taxon>
        <taxon>Solanales</taxon>
        <taxon>Solanaceae</taxon>
        <taxon>Solanoideae</taxon>
        <taxon>Solaneae</taxon>
        <taxon>Solanum</taxon>
    </lineage>
</organism>
<dbReference type="EnsemblPlants" id="PGSC0003DMT400087098">
    <property type="protein sequence ID" value="PGSC0003DMT400087098"/>
    <property type="gene ID" value="PGSC0003DMG400036669"/>
</dbReference>
<feature type="compositionally biased region" description="Basic and acidic residues" evidence="1">
    <location>
        <begin position="74"/>
        <end position="83"/>
    </location>
</feature>
<evidence type="ECO:0000313" key="2">
    <source>
        <dbReference type="EnsemblPlants" id="PGSC0003DMT400087098"/>
    </source>
</evidence>